<reference evidence="1" key="1">
    <citation type="submission" date="2021-02" db="EMBL/GenBank/DDBJ databases">
        <authorList>
            <person name="Nowell W R."/>
        </authorList>
    </citation>
    <scope>NUCLEOTIDE SEQUENCE</scope>
</reference>
<gene>
    <name evidence="1" type="ORF">FNK824_LOCUS41319</name>
</gene>
<feature type="non-terminal residue" evidence="1">
    <location>
        <position position="1"/>
    </location>
</feature>
<comment type="caution">
    <text evidence="1">The sequence shown here is derived from an EMBL/GenBank/DDBJ whole genome shotgun (WGS) entry which is preliminary data.</text>
</comment>
<dbReference type="Proteomes" id="UP000663874">
    <property type="component" value="Unassembled WGS sequence"/>
</dbReference>
<evidence type="ECO:0000313" key="2">
    <source>
        <dbReference type="Proteomes" id="UP000663874"/>
    </source>
</evidence>
<dbReference type="AlphaFoldDB" id="A0A820J5L7"/>
<organism evidence="1 2">
    <name type="scientific">Rotaria sordida</name>
    <dbReference type="NCBI Taxonomy" id="392033"/>
    <lineage>
        <taxon>Eukaryota</taxon>
        <taxon>Metazoa</taxon>
        <taxon>Spiralia</taxon>
        <taxon>Gnathifera</taxon>
        <taxon>Rotifera</taxon>
        <taxon>Eurotatoria</taxon>
        <taxon>Bdelloidea</taxon>
        <taxon>Philodinida</taxon>
        <taxon>Philodinidae</taxon>
        <taxon>Rotaria</taxon>
    </lineage>
</organism>
<evidence type="ECO:0000313" key="1">
    <source>
        <dbReference type="EMBL" id="CAF4320369.1"/>
    </source>
</evidence>
<proteinExistence type="predicted"/>
<accession>A0A820J5L7</accession>
<protein>
    <submittedName>
        <fullName evidence="1">Uncharacterized protein</fullName>
    </submittedName>
</protein>
<name>A0A820J5L7_9BILA</name>
<dbReference type="EMBL" id="CAJOBE010039152">
    <property type="protein sequence ID" value="CAF4320369.1"/>
    <property type="molecule type" value="Genomic_DNA"/>
</dbReference>
<sequence length="21" mass="2436">ALIQVTNLDYEFEISQNLLVL</sequence>